<accession>A0A1G6I771</accession>
<comment type="similarity">
    <text evidence="1">Belongs to the thioester dehydratase family. FabZ subfamily.</text>
</comment>
<dbReference type="Gene3D" id="3.10.129.10">
    <property type="entry name" value="Hotdog Thioesterase"/>
    <property type="match status" value="1"/>
</dbReference>
<evidence type="ECO:0000313" key="4">
    <source>
        <dbReference type="Proteomes" id="UP000198528"/>
    </source>
</evidence>
<dbReference type="STRING" id="604330.SAMN04489857_0234"/>
<keyword evidence="4" id="KW-1185">Reference proteome</keyword>
<keyword evidence="2" id="KW-0456">Lyase</keyword>
<reference evidence="4" key="1">
    <citation type="submission" date="2016-10" db="EMBL/GenBank/DDBJ databases">
        <authorList>
            <person name="Varghese N."/>
            <person name="Submissions S."/>
        </authorList>
    </citation>
    <scope>NUCLEOTIDE SEQUENCE [LARGE SCALE GENOMIC DNA]</scope>
    <source>
        <strain evidence="4">DSM 22619</strain>
    </source>
</reference>
<evidence type="ECO:0000256" key="2">
    <source>
        <dbReference type="ARBA" id="ARBA00023239"/>
    </source>
</evidence>
<organism evidence="3 4">
    <name type="scientific">Parafannyhessea umbonata</name>
    <dbReference type="NCBI Taxonomy" id="604330"/>
    <lineage>
        <taxon>Bacteria</taxon>
        <taxon>Bacillati</taxon>
        <taxon>Actinomycetota</taxon>
        <taxon>Coriobacteriia</taxon>
        <taxon>Coriobacteriales</taxon>
        <taxon>Atopobiaceae</taxon>
        <taxon>Parafannyhessea</taxon>
    </lineage>
</organism>
<dbReference type="PANTHER" id="PTHR30272:SF1">
    <property type="entry name" value="3-HYDROXYACYL-[ACYL-CARRIER-PROTEIN] DEHYDRATASE"/>
    <property type="match status" value="1"/>
</dbReference>
<dbReference type="InterPro" id="IPR013114">
    <property type="entry name" value="FabA_FabZ"/>
</dbReference>
<dbReference type="Proteomes" id="UP000198528">
    <property type="component" value="Unassembled WGS sequence"/>
</dbReference>
<dbReference type="NCBIfam" id="NF000582">
    <property type="entry name" value="PRK00006.1"/>
    <property type="match status" value="1"/>
</dbReference>
<dbReference type="Pfam" id="PF07977">
    <property type="entry name" value="FabA"/>
    <property type="match status" value="1"/>
</dbReference>
<dbReference type="CDD" id="cd01288">
    <property type="entry name" value="FabZ"/>
    <property type="match status" value="1"/>
</dbReference>
<dbReference type="RefSeq" id="WP_090844810.1">
    <property type="nucleotide sequence ID" value="NZ_FMZL01000002.1"/>
</dbReference>
<dbReference type="PANTHER" id="PTHR30272">
    <property type="entry name" value="3-HYDROXYACYL-[ACYL-CARRIER-PROTEIN] DEHYDRATASE"/>
    <property type="match status" value="1"/>
</dbReference>
<proteinExistence type="inferred from homology"/>
<evidence type="ECO:0000313" key="3">
    <source>
        <dbReference type="EMBL" id="SDC02354.1"/>
    </source>
</evidence>
<dbReference type="AlphaFoldDB" id="A0A1G6I771"/>
<name>A0A1G6I771_9ACTN</name>
<dbReference type="EMBL" id="FMZL01000002">
    <property type="protein sequence ID" value="SDC02354.1"/>
    <property type="molecule type" value="Genomic_DNA"/>
</dbReference>
<gene>
    <name evidence="3" type="ORF">SAMN04487824_10250</name>
</gene>
<protein>
    <submittedName>
        <fullName evidence="3">3-hydroxyacyl-[acyl-carrier-protein] dehydratase</fullName>
    </submittedName>
</protein>
<dbReference type="InterPro" id="IPR029069">
    <property type="entry name" value="HotDog_dom_sf"/>
</dbReference>
<evidence type="ECO:0000256" key="1">
    <source>
        <dbReference type="ARBA" id="ARBA00009174"/>
    </source>
</evidence>
<dbReference type="GO" id="GO:0016829">
    <property type="term" value="F:lyase activity"/>
    <property type="evidence" value="ECO:0007669"/>
    <property type="project" value="UniProtKB-KW"/>
</dbReference>
<dbReference type="SUPFAM" id="SSF54637">
    <property type="entry name" value="Thioesterase/thiol ester dehydrase-isomerase"/>
    <property type="match status" value="1"/>
</dbReference>
<sequence>MNREEIETILPHRPPMLLIDDCELVDGRAVGHVRVTGEEFFVQGHFPGNPVVPGVILCEMLAQSCCVLLAQGGASKGTTPYYTSLDKVRFKHPVRPGDTVELDCSVVRSHGMFHFAHGEARVGGVVCCVADMSFALVPEGKK</sequence>